<dbReference type="PROSITE" id="PS50177">
    <property type="entry name" value="NTF2_DOMAIN"/>
    <property type="match status" value="1"/>
</dbReference>
<dbReference type="InterPro" id="IPR045875">
    <property type="entry name" value="NTF2"/>
</dbReference>
<dbReference type="EMBL" id="QGMG01000863">
    <property type="protein sequence ID" value="TVY51261.1"/>
    <property type="molecule type" value="Genomic_DNA"/>
</dbReference>
<keyword evidence="3" id="KW-1185">Reference proteome</keyword>
<feature type="domain" description="NTF2" evidence="1">
    <location>
        <begin position="16"/>
        <end position="178"/>
    </location>
</feature>
<dbReference type="AlphaFoldDB" id="A0A7D8UNH4"/>
<dbReference type="OrthoDB" id="25408at2759"/>
<sequence length="180" mass="20255">MTDVSENTEVKVAVEAADIFVNSYYKTWNKENGGKELAQFYVKVNPESPLKPDITINGNIVEDPTDLDGLHRSQPSKTHYEVEAFDCQVVNTNFTVGAPEALLEGNAAGKKMSILVMVSGSVKYPETFWINTDCYLDSSAEETRGFVDNVLLVPNWDITKKNEKEKKKWLVQSQTFRLVL</sequence>
<dbReference type="GO" id="GO:0006913">
    <property type="term" value="P:nucleocytoplasmic transport"/>
    <property type="evidence" value="ECO:0007669"/>
    <property type="project" value="InterPro"/>
</dbReference>
<organism evidence="2 3">
    <name type="scientific">Lachnellula cervina</name>
    <dbReference type="NCBI Taxonomy" id="1316786"/>
    <lineage>
        <taxon>Eukaryota</taxon>
        <taxon>Fungi</taxon>
        <taxon>Dikarya</taxon>
        <taxon>Ascomycota</taxon>
        <taxon>Pezizomycotina</taxon>
        <taxon>Leotiomycetes</taxon>
        <taxon>Helotiales</taxon>
        <taxon>Lachnaceae</taxon>
        <taxon>Lachnellula</taxon>
    </lineage>
</organism>
<name>A0A7D8UNH4_9HELO</name>
<gene>
    <name evidence="2" type="ORF">LCER1_G006708</name>
</gene>
<dbReference type="InterPro" id="IPR018222">
    <property type="entry name" value="Nuclear_transport_factor_2_euk"/>
</dbReference>
<reference evidence="2 3" key="1">
    <citation type="submission" date="2018-05" db="EMBL/GenBank/DDBJ databases">
        <title>Whole genome sequencing for identification of molecular markers to develop diagnostic detection tools for the regulated plant pathogen Lachnellula willkommii.</title>
        <authorList>
            <person name="Giroux E."/>
            <person name="Bilodeau G."/>
        </authorList>
    </citation>
    <scope>NUCLEOTIDE SEQUENCE [LARGE SCALE GENOMIC DNA]</scope>
    <source>
        <strain evidence="2 3">CBS 625.97</strain>
    </source>
</reference>
<dbReference type="Proteomes" id="UP000481288">
    <property type="component" value="Unassembled WGS sequence"/>
</dbReference>
<dbReference type="PANTHER" id="PTHR12612">
    <property type="entry name" value="NUCLEAR TRANSPORT FACTOR 2"/>
    <property type="match status" value="1"/>
</dbReference>
<protein>
    <recommendedName>
        <fullName evidence="1">NTF2 domain-containing protein</fullName>
    </recommendedName>
</protein>
<evidence type="ECO:0000313" key="2">
    <source>
        <dbReference type="EMBL" id="TVY51261.1"/>
    </source>
</evidence>
<evidence type="ECO:0000259" key="1">
    <source>
        <dbReference type="PROSITE" id="PS50177"/>
    </source>
</evidence>
<accession>A0A7D8UNH4</accession>
<proteinExistence type="predicted"/>
<dbReference type="InterPro" id="IPR032710">
    <property type="entry name" value="NTF2-like_dom_sf"/>
</dbReference>
<dbReference type="SUPFAM" id="SSF54427">
    <property type="entry name" value="NTF2-like"/>
    <property type="match status" value="1"/>
</dbReference>
<evidence type="ECO:0000313" key="3">
    <source>
        <dbReference type="Proteomes" id="UP000481288"/>
    </source>
</evidence>
<dbReference type="Gene3D" id="3.10.450.50">
    <property type="match status" value="1"/>
</dbReference>
<comment type="caution">
    <text evidence="2">The sequence shown here is derived from an EMBL/GenBank/DDBJ whole genome shotgun (WGS) entry which is preliminary data.</text>
</comment>